<reference evidence="2 3" key="1">
    <citation type="submission" date="2024-01" db="EMBL/GenBank/DDBJ databases">
        <title>Maribacter spp. originated from different algae showed divergent polysaccharides utilization ability.</title>
        <authorList>
            <person name="Wang H."/>
            <person name="Wu Y."/>
        </authorList>
    </citation>
    <scope>NUCLEOTIDE SEQUENCE [LARGE SCALE GENOMIC DNA]</scope>
    <source>
        <strain evidence="2 3">KPT27_14</strain>
    </source>
</reference>
<organism evidence="2 3">
    <name type="scientific">Maribacter flavus</name>
    <dbReference type="NCBI Taxonomy" id="1658664"/>
    <lineage>
        <taxon>Bacteria</taxon>
        <taxon>Pseudomonadati</taxon>
        <taxon>Bacteroidota</taxon>
        <taxon>Flavobacteriia</taxon>
        <taxon>Flavobacteriales</taxon>
        <taxon>Flavobacteriaceae</taxon>
        <taxon>Maribacter</taxon>
    </lineage>
</organism>
<keyword evidence="2" id="KW-0489">Methyltransferase</keyword>
<proteinExistence type="predicted"/>
<accession>A0ABU7IIP2</accession>
<gene>
    <name evidence="2" type="ORF">V1H85_10265</name>
</gene>
<dbReference type="InterPro" id="IPR029063">
    <property type="entry name" value="SAM-dependent_MTases_sf"/>
</dbReference>
<keyword evidence="3" id="KW-1185">Reference proteome</keyword>
<dbReference type="GO" id="GO:0008168">
    <property type="term" value="F:methyltransferase activity"/>
    <property type="evidence" value="ECO:0007669"/>
    <property type="project" value="UniProtKB-KW"/>
</dbReference>
<name>A0ABU7IIP2_9FLAO</name>
<keyword evidence="2" id="KW-0808">Transferase</keyword>
<evidence type="ECO:0000313" key="3">
    <source>
        <dbReference type="Proteomes" id="UP001343698"/>
    </source>
</evidence>
<comment type="caution">
    <text evidence="2">The sequence shown here is derived from an EMBL/GenBank/DDBJ whole genome shotgun (WGS) entry which is preliminary data.</text>
</comment>
<evidence type="ECO:0000259" key="1">
    <source>
        <dbReference type="Pfam" id="PF13649"/>
    </source>
</evidence>
<sequence length="200" mass="23121">MTEFWETAFNDKQEMWGMKPAKSAELTKNFFLEKSIKNILIPGIGYGRNAQPFIENGIKVSGIEISKTAIELAKKHYGNEMTIFHGSVTEMPFDDKKYEGIFCYALIHLLDSKERKKLIQDCYNQLTENGFMVFTSITKEAPNFGKGELVGKDTYELHKGAKIFYYDRESVKEEFNDFGLFEITDVNENQPMYLIKCKKV</sequence>
<dbReference type="Pfam" id="PF13649">
    <property type="entry name" value="Methyltransf_25"/>
    <property type="match status" value="1"/>
</dbReference>
<evidence type="ECO:0000313" key="2">
    <source>
        <dbReference type="EMBL" id="MEE1972829.1"/>
    </source>
</evidence>
<dbReference type="Gene3D" id="3.40.50.150">
    <property type="entry name" value="Vaccinia Virus protein VP39"/>
    <property type="match status" value="1"/>
</dbReference>
<feature type="domain" description="Methyltransferase" evidence="1">
    <location>
        <begin position="40"/>
        <end position="130"/>
    </location>
</feature>
<dbReference type="GO" id="GO:0032259">
    <property type="term" value="P:methylation"/>
    <property type="evidence" value="ECO:0007669"/>
    <property type="project" value="UniProtKB-KW"/>
</dbReference>
<dbReference type="CDD" id="cd02440">
    <property type="entry name" value="AdoMet_MTases"/>
    <property type="match status" value="1"/>
</dbReference>
<dbReference type="EMBL" id="JAZDDF010000004">
    <property type="protein sequence ID" value="MEE1972829.1"/>
    <property type="molecule type" value="Genomic_DNA"/>
</dbReference>
<dbReference type="Proteomes" id="UP001343698">
    <property type="component" value="Unassembled WGS sequence"/>
</dbReference>
<protein>
    <submittedName>
        <fullName evidence="2">Class I SAM-dependent methyltransferase</fullName>
        <ecNumber evidence="2">2.1.-.-</ecNumber>
    </submittedName>
</protein>
<dbReference type="SUPFAM" id="SSF53335">
    <property type="entry name" value="S-adenosyl-L-methionine-dependent methyltransferases"/>
    <property type="match status" value="1"/>
</dbReference>
<dbReference type="RefSeq" id="WP_272637202.1">
    <property type="nucleotide sequence ID" value="NZ_JAZDDF010000004.1"/>
</dbReference>
<dbReference type="InterPro" id="IPR041698">
    <property type="entry name" value="Methyltransf_25"/>
</dbReference>
<dbReference type="EC" id="2.1.-.-" evidence="2"/>